<dbReference type="AlphaFoldDB" id="A0A9X2TWC0"/>
<dbReference type="Proteomes" id="UP001155040">
    <property type="component" value="Unassembled WGS sequence"/>
</dbReference>
<name>A0A9X2TWC0_9BACT</name>
<protein>
    <submittedName>
        <fullName evidence="1">Uncharacterized protein (DUF433 family)</fullName>
    </submittedName>
</protein>
<gene>
    <name evidence="1" type="ORF">GGQ01_002188</name>
</gene>
<comment type="caution">
    <text evidence="1">The sequence shown here is derived from an EMBL/GenBank/DDBJ whole genome shotgun (WGS) entry which is preliminary data.</text>
</comment>
<dbReference type="InterPro" id="IPR036388">
    <property type="entry name" value="WH-like_DNA-bd_sf"/>
</dbReference>
<evidence type="ECO:0000313" key="1">
    <source>
        <dbReference type="EMBL" id="MCS4037109.1"/>
    </source>
</evidence>
<sequence length="90" mass="10383">MYTARGAQQTLFFWRDSVMVNDFIEVTPEKLGGTPVFRGTRIPVRVLFDYLEEGYTVDAFLEQYEIDPNLVHGFIEALRDSFTTGRKAEV</sequence>
<dbReference type="InterPro" id="IPR007367">
    <property type="entry name" value="DUF433"/>
</dbReference>
<dbReference type="SUPFAM" id="SSF46689">
    <property type="entry name" value="Homeodomain-like"/>
    <property type="match status" value="1"/>
</dbReference>
<accession>A0A9X2TWC0</accession>
<proteinExistence type="predicted"/>
<dbReference type="EMBL" id="JANUBF010000013">
    <property type="protein sequence ID" value="MCS4037109.1"/>
    <property type="molecule type" value="Genomic_DNA"/>
</dbReference>
<dbReference type="Gene3D" id="1.10.10.10">
    <property type="entry name" value="Winged helix-like DNA-binding domain superfamily/Winged helix DNA-binding domain"/>
    <property type="match status" value="1"/>
</dbReference>
<dbReference type="InterPro" id="IPR009057">
    <property type="entry name" value="Homeodomain-like_sf"/>
</dbReference>
<organism evidence="1 2">
    <name type="scientific">Salinibacter ruber</name>
    <dbReference type="NCBI Taxonomy" id="146919"/>
    <lineage>
        <taxon>Bacteria</taxon>
        <taxon>Pseudomonadati</taxon>
        <taxon>Rhodothermota</taxon>
        <taxon>Rhodothermia</taxon>
        <taxon>Rhodothermales</taxon>
        <taxon>Salinibacteraceae</taxon>
        <taxon>Salinibacter</taxon>
    </lineage>
</organism>
<dbReference type="RefSeq" id="WP_240315990.1">
    <property type="nucleotide sequence ID" value="NZ_CALTSI010000002.1"/>
</dbReference>
<dbReference type="Pfam" id="PF04255">
    <property type="entry name" value="DUF433"/>
    <property type="match status" value="1"/>
</dbReference>
<evidence type="ECO:0000313" key="2">
    <source>
        <dbReference type="Proteomes" id="UP001155040"/>
    </source>
</evidence>
<reference evidence="1" key="1">
    <citation type="submission" date="2022-08" db="EMBL/GenBank/DDBJ databases">
        <title>Genomic Encyclopedia of Type Strains, Phase V (KMG-V): Genome sequencing to study the core and pangenomes of soil and plant-associated prokaryotes.</title>
        <authorList>
            <person name="Whitman W."/>
        </authorList>
    </citation>
    <scope>NUCLEOTIDE SEQUENCE</scope>
    <source>
        <strain evidence="1">SP3012</strain>
    </source>
</reference>